<dbReference type="InterPro" id="IPR014777">
    <property type="entry name" value="4pyrrole_Mease_sub1"/>
</dbReference>
<feature type="domain" description="Tetrapyrrole methylase" evidence="9">
    <location>
        <begin position="12"/>
        <end position="222"/>
    </location>
</feature>
<dbReference type="GO" id="GO:0032259">
    <property type="term" value="P:methylation"/>
    <property type="evidence" value="ECO:0007669"/>
    <property type="project" value="UniProtKB-KW"/>
</dbReference>
<dbReference type="GO" id="GO:0019354">
    <property type="term" value="P:siroheme biosynthetic process"/>
    <property type="evidence" value="ECO:0007669"/>
    <property type="project" value="InterPro"/>
</dbReference>
<keyword evidence="11" id="KW-1185">Reference proteome</keyword>
<keyword evidence="7" id="KW-0627">Porphyrin biosynthesis</keyword>
<organism evidence="10 11">
    <name type="scientific">Vagococcus fessus</name>
    <dbReference type="NCBI Taxonomy" id="120370"/>
    <lineage>
        <taxon>Bacteria</taxon>
        <taxon>Bacillati</taxon>
        <taxon>Bacillota</taxon>
        <taxon>Bacilli</taxon>
        <taxon>Lactobacillales</taxon>
        <taxon>Enterococcaceae</taxon>
        <taxon>Vagococcus</taxon>
    </lineage>
</organism>
<comment type="caution">
    <text evidence="10">The sequence shown here is derived from an EMBL/GenBank/DDBJ whole genome shotgun (WGS) entry which is preliminary data.</text>
</comment>
<dbReference type="InterPro" id="IPR006366">
    <property type="entry name" value="CobA/CysG_C"/>
</dbReference>
<evidence type="ECO:0000256" key="3">
    <source>
        <dbReference type="ARBA" id="ARBA00018323"/>
    </source>
</evidence>
<dbReference type="InterPro" id="IPR036108">
    <property type="entry name" value="4pyrrol_syn_uPrphyn_synt_sf"/>
</dbReference>
<evidence type="ECO:0000256" key="6">
    <source>
        <dbReference type="ARBA" id="ARBA00022691"/>
    </source>
</evidence>
<dbReference type="GO" id="GO:0004852">
    <property type="term" value="F:uroporphyrinogen-III synthase activity"/>
    <property type="evidence" value="ECO:0007669"/>
    <property type="project" value="InterPro"/>
</dbReference>
<evidence type="ECO:0000256" key="2">
    <source>
        <dbReference type="ARBA" id="ARBA00012162"/>
    </source>
</evidence>
<dbReference type="Proteomes" id="UP000287101">
    <property type="component" value="Unassembled WGS sequence"/>
</dbReference>
<proteinExistence type="inferred from homology"/>
<keyword evidence="4 10" id="KW-0489">Methyltransferase</keyword>
<dbReference type="Gene3D" id="3.30.950.10">
    <property type="entry name" value="Methyltransferase, Cobalt-precorrin-4 Transmethylase, Domain 2"/>
    <property type="match status" value="1"/>
</dbReference>
<comment type="similarity">
    <text evidence="1">Belongs to the precorrin methyltransferase family.</text>
</comment>
<dbReference type="InterPro" id="IPR014776">
    <property type="entry name" value="4pyrrole_Mease_sub2"/>
</dbReference>
<evidence type="ECO:0000256" key="4">
    <source>
        <dbReference type="ARBA" id="ARBA00022603"/>
    </source>
</evidence>
<dbReference type="FunFam" id="3.40.1010.10:FF:000001">
    <property type="entry name" value="Siroheme synthase"/>
    <property type="match status" value="1"/>
</dbReference>
<evidence type="ECO:0000256" key="7">
    <source>
        <dbReference type="ARBA" id="ARBA00023244"/>
    </source>
</evidence>
<dbReference type="SUPFAM" id="SSF69618">
    <property type="entry name" value="HemD-like"/>
    <property type="match status" value="1"/>
</dbReference>
<keyword evidence="6" id="KW-0949">S-adenosyl-L-methionine</keyword>
<dbReference type="GO" id="GO:0004851">
    <property type="term" value="F:uroporphyrin-III C-methyltransferase activity"/>
    <property type="evidence" value="ECO:0007669"/>
    <property type="project" value="UniProtKB-EC"/>
</dbReference>
<dbReference type="OrthoDB" id="9815856at2"/>
<dbReference type="FunFam" id="3.30.950.10:FF:000001">
    <property type="entry name" value="Siroheme synthase"/>
    <property type="match status" value="1"/>
</dbReference>
<keyword evidence="5 10" id="KW-0808">Transferase</keyword>
<dbReference type="EMBL" id="NGJY01000001">
    <property type="protein sequence ID" value="RSU05097.1"/>
    <property type="molecule type" value="Genomic_DNA"/>
</dbReference>
<dbReference type="Pfam" id="PF00590">
    <property type="entry name" value="TP_methylase"/>
    <property type="match status" value="1"/>
</dbReference>
<dbReference type="Gene3D" id="3.40.1010.10">
    <property type="entry name" value="Cobalt-precorrin-4 Transmethylase, Domain 1"/>
    <property type="match status" value="1"/>
</dbReference>
<dbReference type="InterPro" id="IPR003043">
    <property type="entry name" value="Uropor_MeTrfase_CS"/>
</dbReference>
<gene>
    <name evidence="10" type="ORF">CBF31_03515</name>
</gene>
<dbReference type="NCBIfam" id="TIGR01469">
    <property type="entry name" value="cobA_cysG_Cterm"/>
    <property type="match status" value="1"/>
</dbReference>
<protein>
    <recommendedName>
        <fullName evidence="3">Uroporphyrinogen-III C-methyltransferase</fullName>
        <ecNumber evidence="2">2.1.1.107</ecNumber>
    </recommendedName>
    <alternativeName>
        <fullName evidence="8">Uroporphyrinogen III methylase</fullName>
    </alternativeName>
</protein>
<evidence type="ECO:0000256" key="1">
    <source>
        <dbReference type="ARBA" id="ARBA00005879"/>
    </source>
</evidence>
<dbReference type="InterPro" id="IPR050161">
    <property type="entry name" value="Siro_Cobalamin_biosynth"/>
</dbReference>
<dbReference type="NCBIfam" id="NF004790">
    <property type="entry name" value="PRK06136.1"/>
    <property type="match status" value="1"/>
</dbReference>
<evidence type="ECO:0000256" key="8">
    <source>
        <dbReference type="ARBA" id="ARBA00079776"/>
    </source>
</evidence>
<evidence type="ECO:0000259" key="9">
    <source>
        <dbReference type="Pfam" id="PF00590"/>
    </source>
</evidence>
<dbReference type="PROSITE" id="PS00839">
    <property type="entry name" value="SUMT_1"/>
    <property type="match status" value="1"/>
</dbReference>
<dbReference type="InterPro" id="IPR035996">
    <property type="entry name" value="4pyrrol_Methylase_sf"/>
</dbReference>
<name>A0A430ACZ8_9ENTE</name>
<dbReference type="PANTHER" id="PTHR45790:SF3">
    <property type="entry name" value="S-ADENOSYL-L-METHIONINE-DEPENDENT UROPORPHYRINOGEN III METHYLTRANSFERASE, CHLOROPLASTIC"/>
    <property type="match status" value="1"/>
</dbReference>
<evidence type="ECO:0000313" key="11">
    <source>
        <dbReference type="Proteomes" id="UP000287101"/>
    </source>
</evidence>
<reference evidence="10 11" key="1">
    <citation type="submission" date="2017-05" db="EMBL/GenBank/DDBJ databases">
        <title>Vagococcus spp. assemblies.</title>
        <authorList>
            <person name="Gulvik C.A."/>
        </authorList>
    </citation>
    <scope>NUCLEOTIDE SEQUENCE [LARGE SCALE GENOMIC DNA]</scope>
    <source>
        <strain evidence="10 11">CCUG 41755</strain>
    </source>
</reference>
<accession>A0A430ACZ8</accession>
<dbReference type="CDD" id="cd11642">
    <property type="entry name" value="SUMT"/>
    <property type="match status" value="1"/>
</dbReference>
<dbReference type="InterPro" id="IPR000878">
    <property type="entry name" value="4pyrrol_Mease"/>
</dbReference>
<dbReference type="SUPFAM" id="SSF53790">
    <property type="entry name" value="Tetrapyrrole methylase"/>
    <property type="match status" value="1"/>
</dbReference>
<dbReference type="PANTHER" id="PTHR45790">
    <property type="entry name" value="SIROHEME SYNTHASE-RELATED"/>
    <property type="match status" value="1"/>
</dbReference>
<dbReference type="AlphaFoldDB" id="A0A430ACZ8"/>
<evidence type="ECO:0000313" key="10">
    <source>
        <dbReference type="EMBL" id="RSU05097.1"/>
    </source>
</evidence>
<evidence type="ECO:0000256" key="5">
    <source>
        <dbReference type="ARBA" id="ARBA00022679"/>
    </source>
</evidence>
<dbReference type="RefSeq" id="WP_126830984.1">
    <property type="nucleotide sequence ID" value="NZ_CBCRYB010000003.1"/>
</dbReference>
<dbReference type="EC" id="2.1.1.107" evidence="2"/>
<sequence>MAKKGVAKVIGMISLVGAGPGDIELLTVKGKRRLQEADVVVYDRLVNRELLSLVNEDCELIYVGKEPQFHPVPQEKISEILIEKAKDNKKIVRLKGGDPYVFGRGGEEGAAVLSEGIPFEVVPGITSAIGGLAYAGIPITHRYVAGSFHVITAHRGEEGLAINWQALGSLTGTLVFLMGVSELSTICNELQRVGKNPETSVAVVHWATRSKQKTVVGNLKTITEEVERKKITSPSLIVVGDVVNLRETLNIFETKPLFGKEILVPRTSHKRLAYRLIDEGASIVSYPSAIRKGCSWEMPAKMADNLVFTDGESWDSFILEFKKMSCDIRHLDAKISGIGHHTCEKIKAYGIQLEQELIEKSQLVRDENMMVFGSSRDLNWVSEINAHFIKTHDLVYKGQKHDDLNSITAICLPHSQAAYDLLANYTLAELADIPIFVLGNQTAAVIDNLGLQVILSKEATFDSLITKLEEEL</sequence>